<evidence type="ECO:0000259" key="4">
    <source>
        <dbReference type="PROSITE" id="PS50043"/>
    </source>
</evidence>
<dbReference type="PROSITE" id="PS50110">
    <property type="entry name" value="RESPONSE_REGULATORY"/>
    <property type="match status" value="1"/>
</dbReference>
<feature type="modified residue" description="4-aspartylphosphate" evidence="3">
    <location>
        <position position="50"/>
    </location>
</feature>
<dbReference type="Pfam" id="PF00196">
    <property type="entry name" value="GerE"/>
    <property type="match status" value="1"/>
</dbReference>
<evidence type="ECO:0000313" key="7">
    <source>
        <dbReference type="Proteomes" id="UP000741360"/>
    </source>
</evidence>
<dbReference type="PROSITE" id="PS00622">
    <property type="entry name" value="HTH_LUXR_1"/>
    <property type="match status" value="1"/>
</dbReference>
<protein>
    <submittedName>
        <fullName evidence="6">Response regulator transcription factor</fullName>
    </submittedName>
</protein>
<organism evidence="6 7">
    <name type="scientific">Tectimicrobiota bacterium</name>
    <dbReference type="NCBI Taxonomy" id="2528274"/>
    <lineage>
        <taxon>Bacteria</taxon>
        <taxon>Pseudomonadati</taxon>
        <taxon>Nitrospinota/Tectimicrobiota group</taxon>
        <taxon>Candidatus Tectimicrobiota</taxon>
    </lineage>
</organism>
<keyword evidence="1 3" id="KW-0597">Phosphoprotein</keyword>
<reference evidence="6" key="1">
    <citation type="submission" date="2020-07" db="EMBL/GenBank/DDBJ databases">
        <title>Huge and variable diversity of episymbiotic CPR bacteria and DPANN archaea in groundwater ecosystems.</title>
        <authorList>
            <person name="He C.Y."/>
            <person name="Keren R."/>
            <person name="Whittaker M."/>
            <person name="Farag I.F."/>
            <person name="Doudna J."/>
            <person name="Cate J.H.D."/>
            <person name="Banfield J.F."/>
        </authorList>
    </citation>
    <scope>NUCLEOTIDE SEQUENCE</scope>
    <source>
        <strain evidence="6">NC_groundwater_717_Ag_S-0.2um_59_8</strain>
    </source>
</reference>
<dbReference type="PRINTS" id="PR00038">
    <property type="entry name" value="HTHLUXR"/>
</dbReference>
<evidence type="ECO:0000313" key="6">
    <source>
        <dbReference type="EMBL" id="MBI3014205.1"/>
    </source>
</evidence>
<evidence type="ECO:0000259" key="5">
    <source>
        <dbReference type="PROSITE" id="PS50110"/>
    </source>
</evidence>
<dbReference type="CDD" id="cd06170">
    <property type="entry name" value="LuxR_C_like"/>
    <property type="match status" value="1"/>
</dbReference>
<dbReference type="EMBL" id="JACPSX010000064">
    <property type="protein sequence ID" value="MBI3014205.1"/>
    <property type="molecule type" value="Genomic_DNA"/>
</dbReference>
<dbReference type="PANTHER" id="PTHR43214:SF37">
    <property type="entry name" value="TRANSCRIPTIONAL REGULATORY PROTEIN YDFI"/>
    <property type="match status" value="1"/>
</dbReference>
<dbReference type="InterPro" id="IPR016032">
    <property type="entry name" value="Sig_transdc_resp-reg_C-effctor"/>
</dbReference>
<comment type="caution">
    <text evidence="6">The sequence shown here is derived from an EMBL/GenBank/DDBJ whole genome shotgun (WGS) entry which is preliminary data.</text>
</comment>
<evidence type="ECO:0000256" key="1">
    <source>
        <dbReference type="ARBA" id="ARBA00022553"/>
    </source>
</evidence>
<accession>A0A932GNQ1</accession>
<dbReference type="InterPro" id="IPR039420">
    <property type="entry name" value="WalR-like"/>
</dbReference>
<dbReference type="AlphaFoldDB" id="A0A932GNQ1"/>
<feature type="domain" description="Response regulatory" evidence="5">
    <location>
        <begin position="1"/>
        <end position="115"/>
    </location>
</feature>
<dbReference type="GO" id="GO:0000160">
    <property type="term" value="P:phosphorelay signal transduction system"/>
    <property type="evidence" value="ECO:0007669"/>
    <property type="project" value="InterPro"/>
</dbReference>
<name>A0A932GNQ1_UNCTE</name>
<dbReference type="SMART" id="SM00448">
    <property type="entry name" value="REC"/>
    <property type="match status" value="1"/>
</dbReference>
<dbReference type="SUPFAM" id="SSF52172">
    <property type="entry name" value="CheY-like"/>
    <property type="match status" value="1"/>
</dbReference>
<dbReference type="Pfam" id="PF00072">
    <property type="entry name" value="Response_reg"/>
    <property type="match status" value="1"/>
</dbReference>
<evidence type="ECO:0000256" key="3">
    <source>
        <dbReference type="PROSITE-ProRule" id="PRU00169"/>
    </source>
</evidence>
<proteinExistence type="predicted"/>
<dbReference type="InterPro" id="IPR000792">
    <property type="entry name" value="Tscrpt_reg_LuxR_C"/>
</dbReference>
<dbReference type="InterPro" id="IPR001789">
    <property type="entry name" value="Sig_transdc_resp-reg_receiver"/>
</dbReference>
<dbReference type="SMART" id="SM00421">
    <property type="entry name" value="HTH_LUXR"/>
    <property type="match status" value="1"/>
</dbReference>
<sequence>MLVDDHALFRQGVRSALESEADIEVVGEARTGTEAIVKSREIMPDVILMDIYMPEADGLEATRKIMSEIPYVKIIMLTVAEEDAKLFEAIKAGAKGYLLKNIDPKDLLEMVRGVSGGEAPISRVMAAKILGEFSRQGRDDVVCPASGGKLSPREMEVLKHLTDGASNREIATALGISENTVKNHLRNILEKLHLQNRVQAAAYALRQGLTGPPRGPE</sequence>
<dbReference type="CDD" id="cd17535">
    <property type="entry name" value="REC_NarL-like"/>
    <property type="match status" value="1"/>
</dbReference>
<evidence type="ECO:0000256" key="2">
    <source>
        <dbReference type="ARBA" id="ARBA00023125"/>
    </source>
</evidence>
<dbReference type="PANTHER" id="PTHR43214">
    <property type="entry name" value="TWO-COMPONENT RESPONSE REGULATOR"/>
    <property type="match status" value="1"/>
</dbReference>
<gene>
    <name evidence="6" type="ORF">HYY65_03860</name>
</gene>
<dbReference type="GO" id="GO:0003677">
    <property type="term" value="F:DNA binding"/>
    <property type="evidence" value="ECO:0007669"/>
    <property type="project" value="UniProtKB-KW"/>
</dbReference>
<dbReference type="GO" id="GO:0006355">
    <property type="term" value="P:regulation of DNA-templated transcription"/>
    <property type="evidence" value="ECO:0007669"/>
    <property type="project" value="InterPro"/>
</dbReference>
<feature type="domain" description="HTH luxR-type" evidence="4">
    <location>
        <begin position="143"/>
        <end position="208"/>
    </location>
</feature>
<dbReference type="Gene3D" id="3.40.50.2300">
    <property type="match status" value="1"/>
</dbReference>
<dbReference type="InterPro" id="IPR058245">
    <property type="entry name" value="NreC/VraR/RcsB-like_REC"/>
</dbReference>
<dbReference type="SUPFAM" id="SSF46894">
    <property type="entry name" value="C-terminal effector domain of the bipartite response regulators"/>
    <property type="match status" value="1"/>
</dbReference>
<dbReference type="PROSITE" id="PS50043">
    <property type="entry name" value="HTH_LUXR_2"/>
    <property type="match status" value="1"/>
</dbReference>
<keyword evidence="2" id="KW-0238">DNA-binding</keyword>
<dbReference type="Proteomes" id="UP000741360">
    <property type="component" value="Unassembled WGS sequence"/>
</dbReference>
<dbReference type="InterPro" id="IPR011006">
    <property type="entry name" value="CheY-like_superfamily"/>
</dbReference>